<sequence>MTSLPYTILLLCIVLSAIPVDGLICRRSSKRAVCYTRSKKISYTGSLSNCVKVCKTKKVRATTTPSSLDCSSYIVFYNWQCKDADENNLYCKEIKAKMDFCLKLMEKRRRKRTSPAPNTTTKAPERPRRPPKDCLPLFPFRFTCRNQSRMSRTSYCEKISGMLERCFGKA</sequence>
<evidence type="ECO:0000256" key="2">
    <source>
        <dbReference type="SAM" id="SignalP"/>
    </source>
</evidence>
<gene>
    <name evidence="3" type="ORF">CYNAS_LOCUS6874</name>
</gene>
<accession>A0AA36M1V2</accession>
<dbReference type="Proteomes" id="UP001176961">
    <property type="component" value="Unassembled WGS sequence"/>
</dbReference>
<dbReference type="EMBL" id="CATQJL010000112">
    <property type="protein sequence ID" value="CAJ0594891.1"/>
    <property type="molecule type" value="Genomic_DNA"/>
</dbReference>
<reference evidence="3" key="1">
    <citation type="submission" date="2023-07" db="EMBL/GenBank/DDBJ databases">
        <authorList>
            <consortium name="CYATHOMIX"/>
        </authorList>
    </citation>
    <scope>NUCLEOTIDE SEQUENCE</scope>
    <source>
        <strain evidence="3">N/A</strain>
    </source>
</reference>
<organism evidence="3 4">
    <name type="scientific">Cylicocyclus nassatus</name>
    <name type="common">Nematode worm</name>
    <dbReference type="NCBI Taxonomy" id="53992"/>
    <lineage>
        <taxon>Eukaryota</taxon>
        <taxon>Metazoa</taxon>
        <taxon>Ecdysozoa</taxon>
        <taxon>Nematoda</taxon>
        <taxon>Chromadorea</taxon>
        <taxon>Rhabditida</taxon>
        <taxon>Rhabditina</taxon>
        <taxon>Rhabditomorpha</taxon>
        <taxon>Strongyloidea</taxon>
        <taxon>Strongylidae</taxon>
        <taxon>Cylicocyclus</taxon>
    </lineage>
</organism>
<keyword evidence="2" id="KW-0732">Signal</keyword>
<name>A0AA36M1V2_CYLNA</name>
<evidence type="ECO:0000313" key="4">
    <source>
        <dbReference type="Proteomes" id="UP001176961"/>
    </source>
</evidence>
<feature type="chain" id="PRO_5041446609" evidence="2">
    <location>
        <begin position="23"/>
        <end position="170"/>
    </location>
</feature>
<feature type="compositionally biased region" description="Basic and acidic residues" evidence="1">
    <location>
        <begin position="123"/>
        <end position="132"/>
    </location>
</feature>
<protein>
    <submittedName>
        <fullName evidence="3">Uncharacterized protein</fullName>
    </submittedName>
</protein>
<dbReference type="AlphaFoldDB" id="A0AA36M1V2"/>
<keyword evidence="4" id="KW-1185">Reference proteome</keyword>
<evidence type="ECO:0000256" key="1">
    <source>
        <dbReference type="SAM" id="MobiDB-lite"/>
    </source>
</evidence>
<evidence type="ECO:0000313" key="3">
    <source>
        <dbReference type="EMBL" id="CAJ0594891.1"/>
    </source>
</evidence>
<feature type="region of interest" description="Disordered" evidence="1">
    <location>
        <begin position="109"/>
        <end position="133"/>
    </location>
</feature>
<feature type="signal peptide" evidence="2">
    <location>
        <begin position="1"/>
        <end position="22"/>
    </location>
</feature>
<comment type="caution">
    <text evidence="3">The sequence shown here is derived from an EMBL/GenBank/DDBJ whole genome shotgun (WGS) entry which is preliminary data.</text>
</comment>
<proteinExistence type="predicted"/>